<dbReference type="Proteomes" id="UP000828941">
    <property type="component" value="Chromosome 9"/>
</dbReference>
<sequence>MIGSDGGYELGAGLEQDRLALCHRWLQYIHSITIFPAQGRNNSLIFTSNYSSFSAFQSEEENVLCSFFR</sequence>
<evidence type="ECO:0000313" key="2">
    <source>
        <dbReference type="Proteomes" id="UP000828941"/>
    </source>
</evidence>
<protein>
    <submittedName>
        <fullName evidence="1">Uncharacterized protein</fullName>
    </submittedName>
</protein>
<accession>A0ACB9MCJ2</accession>
<name>A0ACB9MCJ2_BAUVA</name>
<proteinExistence type="predicted"/>
<dbReference type="EMBL" id="CM039434">
    <property type="protein sequence ID" value="KAI4322034.1"/>
    <property type="molecule type" value="Genomic_DNA"/>
</dbReference>
<gene>
    <name evidence="1" type="ORF">L6164_021761</name>
</gene>
<reference evidence="1 2" key="1">
    <citation type="journal article" date="2022" name="DNA Res.">
        <title>Chromosomal-level genome assembly of the orchid tree Bauhinia variegata (Leguminosae; Cercidoideae) supports the allotetraploid origin hypothesis of Bauhinia.</title>
        <authorList>
            <person name="Zhong Y."/>
            <person name="Chen Y."/>
            <person name="Zheng D."/>
            <person name="Pang J."/>
            <person name="Liu Y."/>
            <person name="Luo S."/>
            <person name="Meng S."/>
            <person name="Qian L."/>
            <person name="Wei D."/>
            <person name="Dai S."/>
            <person name="Zhou R."/>
        </authorList>
    </citation>
    <scope>NUCLEOTIDE SEQUENCE [LARGE SCALE GENOMIC DNA]</scope>
    <source>
        <strain evidence="1">BV-YZ2020</strain>
    </source>
</reference>
<keyword evidence="2" id="KW-1185">Reference proteome</keyword>
<organism evidence="1 2">
    <name type="scientific">Bauhinia variegata</name>
    <name type="common">Purple orchid tree</name>
    <name type="synonym">Phanera variegata</name>
    <dbReference type="NCBI Taxonomy" id="167791"/>
    <lineage>
        <taxon>Eukaryota</taxon>
        <taxon>Viridiplantae</taxon>
        <taxon>Streptophyta</taxon>
        <taxon>Embryophyta</taxon>
        <taxon>Tracheophyta</taxon>
        <taxon>Spermatophyta</taxon>
        <taxon>Magnoliopsida</taxon>
        <taxon>eudicotyledons</taxon>
        <taxon>Gunneridae</taxon>
        <taxon>Pentapetalae</taxon>
        <taxon>rosids</taxon>
        <taxon>fabids</taxon>
        <taxon>Fabales</taxon>
        <taxon>Fabaceae</taxon>
        <taxon>Cercidoideae</taxon>
        <taxon>Cercideae</taxon>
        <taxon>Bauhiniinae</taxon>
        <taxon>Bauhinia</taxon>
    </lineage>
</organism>
<evidence type="ECO:0000313" key="1">
    <source>
        <dbReference type="EMBL" id="KAI4322034.1"/>
    </source>
</evidence>
<comment type="caution">
    <text evidence="1">The sequence shown here is derived from an EMBL/GenBank/DDBJ whole genome shotgun (WGS) entry which is preliminary data.</text>
</comment>